<gene>
    <name evidence="13" type="primary">LOC116291261</name>
</gene>
<feature type="disulfide bond" evidence="8">
    <location>
        <begin position="217"/>
        <end position="222"/>
    </location>
</feature>
<keyword evidence="10" id="KW-0732">Signal</keyword>
<dbReference type="InterPro" id="IPR027465">
    <property type="entry name" value="TIMP_C"/>
</dbReference>
<keyword evidence="7" id="KW-0481">Metalloenzyme inhibitor</keyword>
<dbReference type="PANTHER" id="PTHR11844">
    <property type="entry name" value="METALLOPROTEASE INHIBITOR"/>
    <property type="match status" value="1"/>
</dbReference>
<keyword evidence="3" id="KW-0964">Secreted</keyword>
<feature type="compositionally biased region" description="Basic and acidic residues" evidence="9">
    <location>
        <begin position="68"/>
        <end position="78"/>
    </location>
</feature>
<organism evidence="12 13">
    <name type="scientific">Actinia tenebrosa</name>
    <name type="common">Australian red waratah sea anemone</name>
    <dbReference type="NCBI Taxonomy" id="6105"/>
    <lineage>
        <taxon>Eukaryota</taxon>
        <taxon>Metazoa</taxon>
        <taxon>Cnidaria</taxon>
        <taxon>Anthozoa</taxon>
        <taxon>Hexacorallia</taxon>
        <taxon>Actiniaria</taxon>
        <taxon>Actiniidae</taxon>
        <taxon>Actinia</taxon>
    </lineage>
</organism>
<feature type="signal peptide" evidence="10">
    <location>
        <begin position="1"/>
        <end position="19"/>
    </location>
</feature>
<comment type="subcellular location">
    <subcellularLocation>
        <location evidence="1">Secreted</location>
    </subcellularLocation>
</comment>
<comment type="similarity">
    <text evidence="2">Belongs to the protease inhibitor I35 (TIMP) family.</text>
</comment>
<dbReference type="PANTHER" id="PTHR11844:SF33">
    <property type="entry name" value="TISSUE INHIBITOR OF METALLOPROTEINASE"/>
    <property type="match status" value="1"/>
</dbReference>
<keyword evidence="6 8" id="KW-1015">Disulfide bond</keyword>
<dbReference type="GO" id="GO:0005615">
    <property type="term" value="C:extracellular space"/>
    <property type="evidence" value="ECO:0007669"/>
    <property type="project" value="TreeGrafter"/>
</dbReference>
<reference evidence="13" key="1">
    <citation type="submission" date="2025-08" db="UniProtKB">
        <authorList>
            <consortium name="RefSeq"/>
        </authorList>
    </citation>
    <scope>IDENTIFICATION</scope>
    <source>
        <tissue evidence="13">Tentacle</tissue>
    </source>
</reference>
<dbReference type="InterPro" id="IPR001134">
    <property type="entry name" value="Netrin_domain"/>
</dbReference>
<sequence length="278" mass="32302">MMQWIILALSLVIIGMANGLCMPEHVQTQFCNADYVVRVRVMSAVKHEVPELPPRPTPLVTTQNRTTDSNEDKIKEKTTQGVAPWRRGKQAPAPFRFVRSIVSNRRSYRQYPFLGWRYQEIKIKRILKGVGLVENTQKTHAQLRTNKTTRYSSRMYVSPWLQLKPGKAYILAGKVISNRLYLSRCNWYSAWDKLSAGQIRDLKKTFVQGCKCRVQFCYKPGCEKTKAKGVCMWRPQGFYPVDDCRYHHSLCRVHNGNCQWVDNEGFQKCMKNYTALIP</sequence>
<dbReference type="Gene3D" id="2.40.50.120">
    <property type="match status" value="2"/>
</dbReference>
<protein>
    <submittedName>
        <fullName evidence="13">Metalloproteinase inhibitor 3-like</fullName>
    </submittedName>
</protein>
<feature type="disulfide bond" evidence="8">
    <location>
        <begin position="31"/>
        <end position="210"/>
    </location>
</feature>
<evidence type="ECO:0000256" key="3">
    <source>
        <dbReference type="ARBA" id="ARBA00022525"/>
    </source>
</evidence>
<evidence type="ECO:0000256" key="6">
    <source>
        <dbReference type="ARBA" id="ARBA00023157"/>
    </source>
</evidence>
<evidence type="ECO:0000259" key="11">
    <source>
        <dbReference type="PROSITE" id="PS50189"/>
    </source>
</evidence>
<evidence type="ECO:0000313" key="12">
    <source>
        <dbReference type="Proteomes" id="UP000515163"/>
    </source>
</evidence>
<feature type="region of interest" description="Disordered" evidence="9">
    <location>
        <begin position="52"/>
        <end position="80"/>
    </location>
</feature>
<dbReference type="RefSeq" id="XP_031554272.1">
    <property type="nucleotide sequence ID" value="XM_031698412.1"/>
</dbReference>
<evidence type="ECO:0000256" key="8">
    <source>
        <dbReference type="PIRSR" id="PIRSR601820-3"/>
    </source>
</evidence>
<keyword evidence="5 13" id="KW-0646">Protease inhibitor</keyword>
<dbReference type="GO" id="GO:0002020">
    <property type="term" value="F:protease binding"/>
    <property type="evidence" value="ECO:0007669"/>
    <property type="project" value="TreeGrafter"/>
</dbReference>
<dbReference type="AlphaFoldDB" id="A0A6P8HNS3"/>
<dbReference type="GeneID" id="116291261"/>
<evidence type="ECO:0000256" key="4">
    <source>
        <dbReference type="ARBA" id="ARBA00022608"/>
    </source>
</evidence>
<feature type="chain" id="PRO_5027702051" evidence="10">
    <location>
        <begin position="20"/>
        <end position="278"/>
    </location>
</feature>
<dbReference type="PROSITE" id="PS50189">
    <property type="entry name" value="NTR"/>
    <property type="match status" value="1"/>
</dbReference>
<evidence type="ECO:0000256" key="1">
    <source>
        <dbReference type="ARBA" id="ARBA00004613"/>
    </source>
</evidence>
<dbReference type="KEGG" id="aten:116291261"/>
<evidence type="ECO:0000313" key="13">
    <source>
        <dbReference type="RefSeq" id="XP_031554272.1"/>
    </source>
</evidence>
<evidence type="ECO:0000256" key="7">
    <source>
        <dbReference type="ARBA" id="ARBA00023215"/>
    </source>
</evidence>
<feature type="disulfide bond" evidence="8">
    <location>
        <begin position="212"/>
        <end position="258"/>
    </location>
</feature>
<evidence type="ECO:0000256" key="9">
    <source>
        <dbReference type="SAM" id="MobiDB-lite"/>
    </source>
</evidence>
<dbReference type="GO" id="GO:0031012">
    <property type="term" value="C:extracellular matrix"/>
    <property type="evidence" value="ECO:0007669"/>
    <property type="project" value="TreeGrafter"/>
</dbReference>
<evidence type="ECO:0000256" key="5">
    <source>
        <dbReference type="ARBA" id="ARBA00022690"/>
    </source>
</evidence>
<dbReference type="Proteomes" id="UP000515163">
    <property type="component" value="Unplaced"/>
</dbReference>
<evidence type="ECO:0000256" key="2">
    <source>
        <dbReference type="ARBA" id="ARBA00011027"/>
    </source>
</evidence>
<dbReference type="InParanoid" id="A0A6P8HNS3"/>
<dbReference type="Gene3D" id="3.90.370.10">
    <property type="entry name" value="Tissue inhibitor of metalloproteinase-1. Chain B, domain 1"/>
    <property type="match status" value="1"/>
</dbReference>
<feature type="disulfide bond" evidence="8">
    <location>
        <begin position="21"/>
        <end position="185"/>
    </location>
</feature>
<proteinExistence type="inferred from homology"/>
<dbReference type="SMART" id="SM00206">
    <property type="entry name" value="NTR"/>
    <property type="match status" value="1"/>
</dbReference>
<name>A0A6P8HNS3_ACTTE</name>
<dbReference type="GO" id="GO:0051045">
    <property type="term" value="P:negative regulation of membrane protein ectodomain proteolysis"/>
    <property type="evidence" value="ECO:0007669"/>
    <property type="project" value="TreeGrafter"/>
</dbReference>
<dbReference type="Pfam" id="PF00965">
    <property type="entry name" value="TIMP"/>
    <property type="match status" value="2"/>
</dbReference>
<feature type="domain" description="NTR" evidence="11">
    <location>
        <begin position="17"/>
        <end position="210"/>
    </location>
</feature>
<keyword evidence="4 13" id="KW-0483">Metalloprotease inhibitor</keyword>
<accession>A0A6P8HNS3</accession>
<feature type="disulfide bond" evidence="8">
    <location>
        <begin position="231"/>
        <end position="251"/>
    </location>
</feature>
<dbReference type="OrthoDB" id="6041373at2759"/>
<dbReference type="InterPro" id="IPR001820">
    <property type="entry name" value="TIMP"/>
</dbReference>
<dbReference type="GO" id="GO:0008191">
    <property type="term" value="F:metalloendopeptidase inhibitor activity"/>
    <property type="evidence" value="ECO:0007669"/>
    <property type="project" value="InterPro"/>
</dbReference>
<keyword evidence="12" id="KW-1185">Reference proteome</keyword>
<dbReference type="InterPro" id="IPR008993">
    <property type="entry name" value="TIMP-like_OB-fold"/>
</dbReference>
<evidence type="ECO:0000256" key="10">
    <source>
        <dbReference type="SAM" id="SignalP"/>
    </source>
</evidence>
<dbReference type="SUPFAM" id="SSF50242">
    <property type="entry name" value="TIMP-like"/>
    <property type="match status" value="1"/>
</dbReference>